<dbReference type="KEGG" id="cprv:CYPRO_3088"/>
<dbReference type="OrthoDB" id="594275at2"/>
<proteinExistence type="predicted"/>
<dbReference type="Proteomes" id="UP000254808">
    <property type="component" value="Chromosome"/>
</dbReference>
<accession>A0A345UPC1</accession>
<name>A0A345UPC1_9BACT</name>
<sequence length="251" mass="28132">MAANLNDELIQSAFAGQASFTADALHAFFVAQGETDLNRNTLISRIYLLKKRGVLSSCGRGLYTVGGRPALQRLVHSDEGALVDLVAEKLPHIRFAVWAYSDLADLVQTETTQNYLFAETDKEACESVFEVLRTVRKDVFLDPDELVLSRYASMHEKPAIIKPLISEAPLEVVQGRTLPSLEKLCIDPLSEPQFFPEIRGQVYRQLLKTFFGENVINRNTLRRYAARRGMLTRLEELLHSLNLSLKIPGGA</sequence>
<reference evidence="1 2" key="1">
    <citation type="submission" date="2018-03" db="EMBL/GenBank/DDBJ databases">
        <title>Phenotypic and genomic properties of Cyclonatronum proteinivorum gen. nov., sp. nov., a haloalkaliphilic bacteroidete from soda lakes possessing Na+-translocating rhodopsin.</title>
        <authorList>
            <person name="Toshchakov S.V."/>
            <person name="Korzhenkov A."/>
            <person name="Samarov N.I."/>
            <person name="Kublanov I.V."/>
            <person name="Muntyan M.S."/>
            <person name="Sorokin D.Y."/>
        </authorList>
    </citation>
    <scope>NUCLEOTIDE SEQUENCE [LARGE SCALE GENOMIC DNA]</scope>
    <source>
        <strain evidence="1 2">Omega</strain>
    </source>
</reference>
<dbReference type="RefSeq" id="WP_114985429.1">
    <property type="nucleotide sequence ID" value="NZ_CP027806.1"/>
</dbReference>
<dbReference type="EMBL" id="CP027806">
    <property type="protein sequence ID" value="AXJ02323.1"/>
    <property type="molecule type" value="Genomic_DNA"/>
</dbReference>
<dbReference type="InterPro" id="IPR046484">
    <property type="entry name" value="DUF6577"/>
</dbReference>
<organism evidence="1 2">
    <name type="scientific">Cyclonatronum proteinivorum</name>
    <dbReference type="NCBI Taxonomy" id="1457365"/>
    <lineage>
        <taxon>Bacteria</taxon>
        <taxon>Pseudomonadati</taxon>
        <taxon>Balneolota</taxon>
        <taxon>Balneolia</taxon>
        <taxon>Balneolales</taxon>
        <taxon>Cyclonatronaceae</taxon>
        <taxon>Cyclonatronum</taxon>
    </lineage>
</organism>
<evidence type="ECO:0000313" key="2">
    <source>
        <dbReference type="Proteomes" id="UP000254808"/>
    </source>
</evidence>
<dbReference type="Pfam" id="PF20217">
    <property type="entry name" value="DUF6577"/>
    <property type="match status" value="1"/>
</dbReference>
<gene>
    <name evidence="1" type="ORF">CYPRO_3088</name>
</gene>
<protein>
    <submittedName>
        <fullName evidence="1">Uncharacterized protein</fullName>
    </submittedName>
</protein>
<dbReference type="AlphaFoldDB" id="A0A345UPC1"/>
<evidence type="ECO:0000313" key="1">
    <source>
        <dbReference type="EMBL" id="AXJ02323.1"/>
    </source>
</evidence>
<keyword evidence="2" id="KW-1185">Reference proteome</keyword>